<evidence type="ECO:0000259" key="5">
    <source>
        <dbReference type="Pfam" id="PF00732"/>
    </source>
</evidence>
<dbReference type="Pfam" id="PF05199">
    <property type="entry name" value="GMC_oxred_C"/>
    <property type="match status" value="1"/>
</dbReference>
<evidence type="ECO:0000256" key="2">
    <source>
        <dbReference type="ARBA" id="ARBA00022630"/>
    </source>
</evidence>
<comment type="similarity">
    <text evidence="1">Belongs to the GMC oxidoreductase family.</text>
</comment>
<dbReference type="Proteomes" id="UP001233264">
    <property type="component" value="Plasmid pSkuCCBAU71714a"/>
</dbReference>
<feature type="domain" description="Glucose-methanol-choline oxidoreductase N-terminal" evidence="5">
    <location>
        <begin position="197"/>
        <end position="348"/>
    </location>
</feature>
<dbReference type="Pfam" id="PF00732">
    <property type="entry name" value="GMC_oxred_N"/>
    <property type="match status" value="1"/>
</dbReference>
<evidence type="ECO:0000256" key="4">
    <source>
        <dbReference type="ARBA" id="ARBA00023002"/>
    </source>
</evidence>
<evidence type="ECO:0000256" key="3">
    <source>
        <dbReference type="ARBA" id="ARBA00022827"/>
    </source>
</evidence>
<geneLocation type="plasmid" evidence="7 8">
    <name>pSkuCCBAU71714a</name>
</geneLocation>
<proteinExistence type="inferred from homology"/>
<feature type="domain" description="Glucose-methanol-choline oxidoreductase C-terminal" evidence="6">
    <location>
        <begin position="444"/>
        <end position="569"/>
    </location>
</feature>
<keyword evidence="2" id="KW-0285">Flavoprotein</keyword>
<keyword evidence="8" id="KW-1185">Reference proteome</keyword>
<keyword evidence="3" id="KW-0274">FAD</keyword>
<dbReference type="SUPFAM" id="SSF54373">
    <property type="entry name" value="FAD-linked reductases, C-terminal domain"/>
    <property type="match status" value="1"/>
</dbReference>
<protein>
    <submittedName>
        <fullName evidence="7">GMC family oxidoreductase</fullName>
    </submittedName>
</protein>
<keyword evidence="7" id="KW-0614">Plasmid</keyword>
<evidence type="ECO:0000256" key="1">
    <source>
        <dbReference type="ARBA" id="ARBA00010790"/>
    </source>
</evidence>
<dbReference type="EMBL" id="CP120366">
    <property type="protein sequence ID" value="WHS95845.1"/>
    <property type="molecule type" value="Genomic_DNA"/>
</dbReference>
<dbReference type="RefSeq" id="WP_284718739.1">
    <property type="nucleotide sequence ID" value="NZ_CP120366.1"/>
</dbReference>
<dbReference type="SUPFAM" id="SSF51905">
    <property type="entry name" value="FAD/NAD(P)-binding domain"/>
    <property type="match status" value="1"/>
</dbReference>
<evidence type="ECO:0000313" key="7">
    <source>
        <dbReference type="EMBL" id="WHS95845.1"/>
    </source>
</evidence>
<evidence type="ECO:0000313" key="8">
    <source>
        <dbReference type="Proteomes" id="UP001233264"/>
    </source>
</evidence>
<dbReference type="PANTHER" id="PTHR46056">
    <property type="entry name" value="LONG-CHAIN-ALCOHOL OXIDASE"/>
    <property type="match status" value="1"/>
</dbReference>
<organism evidence="7 8">
    <name type="scientific">Sinorhizobium kummerowiae</name>
    <dbReference type="NCBI Taxonomy" id="158892"/>
    <lineage>
        <taxon>Bacteria</taxon>
        <taxon>Pseudomonadati</taxon>
        <taxon>Pseudomonadota</taxon>
        <taxon>Alphaproteobacteria</taxon>
        <taxon>Hyphomicrobiales</taxon>
        <taxon>Rhizobiaceae</taxon>
        <taxon>Sinorhizobium/Ensifer group</taxon>
        <taxon>Sinorhizobium</taxon>
    </lineage>
</organism>
<dbReference type="InterPro" id="IPR036188">
    <property type="entry name" value="FAD/NAD-bd_sf"/>
</dbReference>
<gene>
    <name evidence="7" type="ORF">PZL22_006011</name>
</gene>
<accession>A0ABY8THH1</accession>
<name>A0ABY8THH1_9HYPH</name>
<dbReference type="PANTHER" id="PTHR46056:SF12">
    <property type="entry name" value="LONG-CHAIN-ALCOHOL OXIDASE"/>
    <property type="match status" value="1"/>
</dbReference>
<keyword evidence="4" id="KW-0560">Oxidoreductase</keyword>
<reference evidence="7 8" key="1">
    <citation type="submission" date="2023-03" db="EMBL/GenBank/DDBJ databases">
        <authorList>
            <person name="Menendez E."/>
            <person name="Kaur S."/>
            <person name="Flores-Felix J.D."/>
            <person name="diCenzo G.C."/>
            <person name="Peix A."/>
            <person name="Velazquez E."/>
        </authorList>
    </citation>
    <scope>NUCLEOTIDE SEQUENCE [LARGE SCALE GENOMIC DNA]</scope>
    <source>
        <strain evidence="7 8">CCBAU 71714</strain>
        <plasmid evidence="7 8">pSkuCCBAU71714a</plasmid>
    </source>
</reference>
<evidence type="ECO:0000259" key="6">
    <source>
        <dbReference type="Pfam" id="PF05199"/>
    </source>
</evidence>
<dbReference type="InterPro" id="IPR007867">
    <property type="entry name" value="GMC_OxRtase_C"/>
</dbReference>
<sequence length="590" mass="64128">MARNTKADVVVVGLGWAGSLIAAQLSHGGMRVVAIDRGPRIDPQTDTPLTVDPDELRWSSRKELLAKPRDNTLTMRNTLDQIAVPQRELGILELGGGAGGQGFHWAGMAWRFTPWDFQVRTETIKRYGMPRAEDGELQLQDWGLTYDDLEPDYDGWERIAGIAGKAGNLRGKVTNEGNPFEAPRSRDYPTPKLKTLRMMEIFNKATSELGLNPFTIPAANVSEAYANPLGAHLAPCTYCGFCQYHGCGNYSKSTPQTCVFPYLQKEPNFKVISKACVTRVNKAADGRTATGVTYINESGKEIEQPGDIVCLTASQMDNVRLLLVSGIGKPYDPLSSEGVVGRNFSYQTVSGADLWFEGDKINPFIGAGGLGSQIDNYNGDNFDHSSLDFIGGAGILTLSRGGAPIAKTNNLPPGTPRWGSGFKKAYSKYYQNHGVLFNQGTSMPTKHGYIDLDPTYTDRFGIPLPRLTYTYSRNDRAMAKFTKERAVEIGHQMGASHVAPFDFAQKPFTTAIGASNHTIGGAVMGADRSTSAVNSYLQAWDCPNTFVIGASAFPNNAGYNPTGTVGALALRAARAILEKYVRHPGELIED</sequence>
<dbReference type="Gene3D" id="3.50.50.60">
    <property type="entry name" value="FAD/NAD(P)-binding domain"/>
    <property type="match status" value="2"/>
</dbReference>
<dbReference type="InterPro" id="IPR000172">
    <property type="entry name" value="GMC_OxRdtase_N"/>
</dbReference>